<dbReference type="InterPro" id="IPR001638">
    <property type="entry name" value="Solute-binding_3/MltF_N"/>
</dbReference>
<dbReference type="Gene3D" id="3.40.190.10">
    <property type="entry name" value="Periplasmic binding protein-like II"/>
    <property type="match status" value="2"/>
</dbReference>
<organism evidence="4 5">
    <name type="scientific">Litoribacillus peritrichatus</name>
    <dbReference type="NCBI Taxonomy" id="718191"/>
    <lineage>
        <taxon>Bacteria</taxon>
        <taxon>Pseudomonadati</taxon>
        <taxon>Pseudomonadota</taxon>
        <taxon>Gammaproteobacteria</taxon>
        <taxon>Oceanospirillales</taxon>
        <taxon>Oceanospirillaceae</taxon>
        <taxon>Litoribacillus</taxon>
    </lineage>
</organism>
<dbReference type="SUPFAM" id="SSF53850">
    <property type="entry name" value="Periplasmic binding protein-like II"/>
    <property type="match status" value="1"/>
</dbReference>
<dbReference type="PANTHER" id="PTHR35936:SF19">
    <property type="entry name" value="AMINO-ACID-BINDING PROTEIN YXEM-RELATED"/>
    <property type="match status" value="1"/>
</dbReference>
<dbReference type="Proteomes" id="UP001501565">
    <property type="component" value="Unassembled WGS sequence"/>
</dbReference>
<feature type="domain" description="Solute-binding protein family 3/N-terminal" evidence="3">
    <location>
        <begin position="16"/>
        <end position="208"/>
    </location>
</feature>
<reference evidence="5" key="1">
    <citation type="journal article" date="2019" name="Int. J. Syst. Evol. Microbiol.">
        <title>The Global Catalogue of Microorganisms (GCM) 10K type strain sequencing project: providing services to taxonomists for standard genome sequencing and annotation.</title>
        <authorList>
            <consortium name="The Broad Institute Genomics Platform"/>
            <consortium name="The Broad Institute Genome Sequencing Center for Infectious Disease"/>
            <person name="Wu L."/>
            <person name="Ma J."/>
        </authorList>
    </citation>
    <scope>NUCLEOTIDE SEQUENCE [LARGE SCALE GENOMIC DNA]</scope>
    <source>
        <strain evidence="5">JCM 17551</strain>
    </source>
</reference>
<evidence type="ECO:0000313" key="4">
    <source>
        <dbReference type="EMBL" id="GAA3936822.1"/>
    </source>
</evidence>
<keyword evidence="2" id="KW-0732">Signal</keyword>
<keyword evidence="5" id="KW-1185">Reference proteome</keyword>
<protein>
    <submittedName>
        <fullName evidence="4">Transporter substrate-binding domain-containing protein</fullName>
    </submittedName>
</protein>
<proteinExistence type="inferred from homology"/>
<comment type="caution">
    <text evidence="4">The sequence shown here is derived from an EMBL/GenBank/DDBJ whole genome shotgun (WGS) entry which is preliminary data.</text>
</comment>
<evidence type="ECO:0000259" key="3">
    <source>
        <dbReference type="Pfam" id="PF00497"/>
    </source>
</evidence>
<gene>
    <name evidence="4" type="ORF">GCM10022277_36500</name>
</gene>
<evidence type="ECO:0000256" key="2">
    <source>
        <dbReference type="ARBA" id="ARBA00022729"/>
    </source>
</evidence>
<sequence length="215" mass="24690">MKVSMIEKTPDQLVAAEVLREIYHRLGISLEFIVFPGKRALVESSKGNVDAELQRIFEIGESYPTLIRVPTPFMTWGVSVFSNKHDFKVDGWSSMRGFTVVMIRGMKYAEIGLENAGAKEIIVLNDIKSMLNLINSHRADLAISSHFNVTYHLKKMNIDSIHPLKPQLKRYELFHYLHEKNKHLVSQLDGVIRTMIKSGELERLQEKHKEGVLNF</sequence>
<dbReference type="PANTHER" id="PTHR35936">
    <property type="entry name" value="MEMBRANE-BOUND LYTIC MUREIN TRANSGLYCOSYLASE F"/>
    <property type="match status" value="1"/>
</dbReference>
<dbReference type="Pfam" id="PF00497">
    <property type="entry name" value="SBP_bac_3"/>
    <property type="match status" value="1"/>
</dbReference>
<name>A0ABP7N4G9_9GAMM</name>
<accession>A0ABP7N4G9</accession>
<dbReference type="EMBL" id="BAABBN010000012">
    <property type="protein sequence ID" value="GAA3936822.1"/>
    <property type="molecule type" value="Genomic_DNA"/>
</dbReference>
<comment type="similarity">
    <text evidence="1">Belongs to the bacterial solute-binding protein 3 family.</text>
</comment>
<evidence type="ECO:0000256" key="1">
    <source>
        <dbReference type="ARBA" id="ARBA00010333"/>
    </source>
</evidence>
<evidence type="ECO:0000313" key="5">
    <source>
        <dbReference type="Proteomes" id="UP001501565"/>
    </source>
</evidence>